<evidence type="ECO:0000313" key="7">
    <source>
        <dbReference type="Proteomes" id="UP000515806"/>
    </source>
</evidence>
<sequence>MNTALKYGVVIVTLLFGTPIFAQKNSNPKSEEDMLASFGKQGTFVLKGKAKNLKDKFFEFGMTTYLHNNESYFVDFNKDGSFEKSFPIINSQQLYLYLNDDAVTITVADGDTILLNWDEKNFEKSFTLKSNNAGRTTTLETEWEIYKNFRKPETELRDQFYKERETLSAKAKFDLLNNLYSKKVKFILSKDVDHANSSTSYLLSNNYFSYASWLRDAKLLDRFSLKVVEDSAFKLPMLEGKVNGKPSKSLKYGILDGSDNYKTSNERYLIELPEYRDFMFNYIRFASPVNRYVEEIRKSSPTNFSFKDYYMAKAALRSTFVEDWFITNCLMFGFDYYPFKDVEEVYNHYLPQAKTPYFKKVLAEKYDLAKNLKPGLQAPNFSLPDDKGKSVSLSDFKGKVVYIDFWGVGCGPCIYDIENYEAKLHEGYKDKDVVFINICVDSGEKAWKNAIKEYKLTGINLIAEGWTKNPVCKTYGVSGIPHYVIINKDGTMANNNAPRMYELSEATGKNELDTALIKN</sequence>
<dbReference type="PROSITE" id="PS51352">
    <property type="entry name" value="THIOREDOXIN_2"/>
    <property type="match status" value="1"/>
</dbReference>
<dbReference type="GO" id="GO:0030313">
    <property type="term" value="C:cell envelope"/>
    <property type="evidence" value="ECO:0007669"/>
    <property type="project" value="UniProtKB-SubCell"/>
</dbReference>
<dbReference type="RefSeq" id="WP_187592976.1">
    <property type="nucleotide sequence ID" value="NZ_CP060723.1"/>
</dbReference>
<feature type="domain" description="Thioredoxin" evidence="5">
    <location>
        <begin position="372"/>
        <end position="519"/>
    </location>
</feature>
<protein>
    <submittedName>
        <fullName evidence="6">TlpA family protein disulfide reductase</fullName>
    </submittedName>
</protein>
<dbReference type="KEGG" id="proe:H9L23_25860"/>
<dbReference type="GO" id="GO:0016491">
    <property type="term" value="F:oxidoreductase activity"/>
    <property type="evidence" value="ECO:0007669"/>
    <property type="project" value="InterPro"/>
</dbReference>
<dbReference type="Pfam" id="PF08534">
    <property type="entry name" value="Redoxin"/>
    <property type="match status" value="1"/>
</dbReference>
<comment type="subcellular location">
    <subcellularLocation>
        <location evidence="1">Cell envelope</location>
    </subcellularLocation>
</comment>
<dbReference type="Proteomes" id="UP000515806">
    <property type="component" value="Chromosome"/>
</dbReference>
<dbReference type="CDD" id="cd02966">
    <property type="entry name" value="TlpA_like_family"/>
    <property type="match status" value="1"/>
</dbReference>
<dbReference type="AlphaFoldDB" id="A0A7G9QGI0"/>
<organism evidence="6 7">
    <name type="scientific">Pedobacter roseus</name>
    <dbReference type="NCBI Taxonomy" id="336820"/>
    <lineage>
        <taxon>Bacteria</taxon>
        <taxon>Pseudomonadati</taxon>
        <taxon>Bacteroidota</taxon>
        <taxon>Sphingobacteriia</taxon>
        <taxon>Sphingobacteriales</taxon>
        <taxon>Sphingobacteriaceae</taxon>
        <taxon>Pedobacter</taxon>
    </lineage>
</organism>
<evidence type="ECO:0000256" key="1">
    <source>
        <dbReference type="ARBA" id="ARBA00004196"/>
    </source>
</evidence>
<keyword evidence="7" id="KW-1185">Reference proteome</keyword>
<proteinExistence type="predicted"/>
<dbReference type="InterPro" id="IPR013740">
    <property type="entry name" value="Redoxin"/>
</dbReference>
<dbReference type="InterPro" id="IPR050553">
    <property type="entry name" value="Thioredoxin_ResA/DsbE_sf"/>
</dbReference>
<accession>A0A7G9QGI0</accession>
<dbReference type="InterPro" id="IPR013766">
    <property type="entry name" value="Thioredoxin_domain"/>
</dbReference>
<evidence type="ECO:0000256" key="4">
    <source>
        <dbReference type="ARBA" id="ARBA00023284"/>
    </source>
</evidence>
<name>A0A7G9QGI0_9SPHI</name>
<gene>
    <name evidence="6" type="ORF">H9L23_25860</name>
</gene>
<evidence type="ECO:0000256" key="2">
    <source>
        <dbReference type="ARBA" id="ARBA00022748"/>
    </source>
</evidence>
<evidence type="ECO:0000313" key="6">
    <source>
        <dbReference type="EMBL" id="QNN42455.1"/>
    </source>
</evidence>
<dbReference type="SUPFAM" id="SSF52833">
    <property type="entry name" value="Thioredoxin-like"/>
    <property type="match status" value="1"/>
</dbReference>
<reference evidence="6 7" key="1">
    <citation type="submission" date="2020-08" db="EMBL/GenBank/DDBJ databases">
        <title>Genome sequence of Pedobacter roseus KACC 11594T.</title>
        <authorList>
            <person name="Hyun D.-W."/>
            <person name="Bae J.-W."/>
        </authorList>
    </citation>
    <scope>NUCLEOTIDE SEQUENCE [LARGE SCALE GENOMIC DNA]</scope>
    <source>
        <strain evidence="6 7">KACC 11594</strain>
    </source>
</reference>
<evidence type="ECO:0000256" key="3">
    <source>
        <dbReference type="ARBA" id="ARBA00023157"/>
    </source>
</evidence>
<dbReference type="InterPro" id="IPR036249">
    <property type="entry name" value="Thioredoxin-like_sf"/>
</dbReference>
<dbReference type="GO" id="GO:0017004">
    <property type="term" value="P:cytochrome complex assembly"/>
    <property type="evidence" value="ECO:0007669"/>
    <property type="project" value="UniProtKB-KW"/>
</dbReference>
<dbReference type="PANTHER" id="PTHR42852:SF6">
    <property type="entry name" value="THIOL:DISULFIDE INTERCHANGE PROTEIN DSBE"/>
    <property type="match status" value="1"/>
</dbReference>
<keyword evidence="2" id="KW-0201">Cytochrome c-type biogenesis</keyword>
<dbReference type="PANTHER" id="PTHR42852">
    <property type="entry name" value="THIOL:DISULFIDE INTERCHANGE PROTEIN DSBE"/>
    <property type="match status" value="1"/>
</dbReference>
<keyword evidence="3" id="KW-1015">Disulfide bond</keyword>
<dbReference type="EMBL" id="CP060723">
    <property type="protein sequence ID" value="QNN42455.1"/>
    <property type="molecule type" value="Genomic_DNA"/>
</dbReference>
<keyword evidence="4" id="KW-0676">Redox-active center</keyword>
<evidence type="ECO:0000259" key="5">
    <source>
        <dbReference type="PROSITE" id="PS51352"/>
    </source>
</evidence>
<dbReference type="Gene3D" id="3.40.30.10">
    <property type="entry name" value="Glutaredoxin"/>
    <property type="match status" value="1"/>
</dbReference>